<evidence type="ECO:0000313" key="2">
    <source>
        <dbReference type="EMBL" id="KAK4239558.1"/>
    </source>
</evidence>
<organism evidence="2 3">
    <name type="scientific">Achaetomium macrosporum</name>
    <dbReference type="NCBI Taxonomy" id="79813"/>
    <lineage>
        <taxon>Eukaryota</taxon>
        <taxon>Fungi</taxon>
        <taxon>Dikarya</taxon>
        <taxon>Ascomycota</taxon>
        <taxon>Pezizomycotina</taxon>
        <taxon>Sordariomycetes</taxon>
        <taxon>Sordariomycetidae</taxon>
        <taxon>Sordariales</taxon>
        <taxon>Chaetomiaceae</taxon>
        <taxon>Achaetomium</taxon>
    </lineage>
</organism>
<proteinExistence type="predicted"/>
<evidence type="ECO:0000256" key="1">
    <source>
        <dbReference type="SAM" id="MobiDB-lite"/>
    </source>
</evidence>
<protein>
    <submittedName>
        <fullName evidence="2">Uncharacterized protein</fullName>
    </submittedName>
</protein>
<comment type="caution">
    <text evidence="2">The sequence shown here is derived from an EMBL/GenBank/DDBJ whole genome shotgun (WGS) entry which is preliminary data.</text>
</comment>
<dbReference type="Proteomes" id="UP001303760">
    <property type="component" value="Unassembled WGS sequence"/>
</dbReference>
<feature type="non-terminal residue" evidence="2">
    <location>
        <position position="237"/>
    </location>
</feature>
<feature type="compositionally biased region" description="Basic and acidic residues" evidence="1">
    <location>
        <begin position="24"/>
        <end position="42"/>
    </location>
</feature>
<evidence type="ECO:0000313" key="3">
    <source>
        <dbReference type="Proteomes" id="UP001303760"/>
    </source>
</evidence>
<accession>A0AAN7CEL0</accession>
<sequence length="237" mass="25553">MAQRGRDERAACDAMDVDNAGGASDRRGGPRANRDGRARRDNPPTTGGGASNEQSASEEDAETKKLLEEFRALVPPRLWERVQTTARAYYSRVFRVKSATRASDAQELRESLERLEKKVDKIAGASAAPTNKTWAQVAGTGAGGAAPAPEQRVQRVPKKLFRELIVDTGDAGPDITNRSPRDTVTAVNTAAGPTGPKGAIAAKRLPKSGNIAITFEEEYWSWFADEANQAWVTKAFG</sequence>
<reference evidence="2" key="2">
    <citation type="submission" date="2023-05" db="EMBL/GenBank/DDBJ databases">
        <authorList>
            <consortium name="Lawrence Berkeley National Laboratory"/>
            <person name="Steindorff A."/>
            <person name="Hensen N."/>
            <person name="Bonometti L."/>
            <person name="Westerberg I."/>
            <person name="Brannstrom I.O."/>
            <person name="Guillou S."/>
            <person name="Cros-Aarteil S."/>
            <person name="Calhoun S."/>
            <person name="Haridas S."/>
            <person name="Kuo A."/>
            <person name="Mondo S."/>
            <person name="Pangilinan J."/>
            <person name="Riley R."/>
            <person name="Labutti K."/>
            <person name="Andreopoulos B."/>
            <person name="Lipzen A."/>
            <person name="Chen C."/>
            <person name="Yanf M."/>
            <person name="Daum C."/>
            <person name="Ng V."/>
            <person name="Clum A."/>
            <person name="Ohm R."/>
            <person name="Martin F."/>
            <person name="Silar P."/>
            <person name="Natvig D."/>
            <person name="Lalanne C."/>
            <person name="Gautier V."/>
            <person name="Ament-Velasquez S.L."/>
            <person name="Kruys A."/>
            <person name="Hutchinson M.I."/>
            <person name="Powell A.J."/>
            <person name="Barry K."/>
            <person name="Miller A.N."/>
            <person name="Grigoriev I.V."/>
            <person name="Debuchy R."/>
            <person name="Gladieux P."/>
            <person name="Thoren M.H."/>
            <person name="Johannesson H."/>
        </authorList>
    </citation>
    <scope>NUCLEOTIDE SEQUENCE</scope>
    <source>
        <strain evidence="2">CBS 532.94</strain>
    </source>
</reference>
<feature type="compositionally biased region" description="Basic and acidic residues" evidence="1">
    <location>
        <begin position="1"/>
        <end position="11"/>
    </location>
</feature>
<feature type="region of interest" description="Disordered" evidence="1">
    <location>
        <begin position="1"/>
        <end position="63"/>
    </location>
</feature>
<dbReference type="AlphaFoldDB" id="A0AAN7CEL0"/>
<name>A0AAN7CEL0_9PEZI</name>
<keyword evidence="3" id="KW-1185">Reference proteome</keyword>
<gene>
    <name evidence="2" type="ORF">C8A03DRAFT_32417</name>
</gene>
<dbReference type="EMBL" id="MU860061">
    <property type="protein sequence ID" value="KAK4239558.1"/>
    <property type="molecule type" value="Genomic_DNA"/>
</dbReference>
<reference evidence="2" key="1">
    <citation type="journal article" date="2023" name="Mol. Phylogenet. Evol.">
        <title>Genome-scale phylogeny and comparative genomics of the fungal order Sordariales.</title>
        <authorList>
            <person name="Hensen N."/>
            <person name="Bonometti L."/>
            <person name="Westerberg I."/>
            <person name="Brannstrom I.O."/>
            <person name="Guillou S."/>
            <person name="Cros-Aarteil S."/>
            <person name="Calhoun S."/>
            <person name="Haridas S."/>
            <person name="Kuo A."/>
            <person name="Mondo S."/>
            <person name="Pangilinan J."/>
            <person name="Riley R."/>
            <person name="LaButti K."/>
            <person name="Andreopoulos B."/>
            <person name="Lipzen A."/>
            <person name="Chen C."/>
            <person name="Yan M."/>
            <person name="Daum C."/>
            <person name="Ng V."/>
            <person name="Clum A."/>
            <person name="Steindorff A."/>
            <person name="Ohm R.A."/>
            <person name="Martin F."/>
            <person name="Silar P."/>
            <person name="Natvig D.O."/>
            <person name="Lalanne C."/>
            <person name="Gautier V."/>
            <person name="Ament-Velasquez S.L."/>
            <person name="Kruys A."/>
            <person name="Hutchinson M.I."/>
            <person name="Powell A.J."/>
            <person name="Barry K."/>
            <person name="Miller A.N."/>
            <person name="Grigoriev I.V."/>
            <person name="Debuchy R."/>
            <person name="Gladieux P."/>
            <person name="Hiltunen Thoren M."/>
            <person name="Johannesson H."/>
        </authorList>
    </citation>
    <scope>NUCLEOTIDE SEQUENCE</scope>
    <source>
        <strain evidence="2">CBS 532.94</strain>
    </source>
</reference>